<accession>A0A521DMI0</accession>
<dbReference type="InterPro" id="IPR002052">
    <property type="entry name" value="DNA_methylase_N6_adenine_CS"/>
</dbReference>
<name>A0A521DMI0_9BACT</name>
<dbReference type="RefSeq" id="WP_142936034.1">
    <property type="nucleotide sequence ID" value="NZ_FXTM01000022.1"/>
</dbReference>
<dbReference type="InterPro" id="IPR029063">
    <property type="entry name" value="SAM-dependent_MTases_sf"/>
</dbReference>
<dbReference type="Pfam" id="PF01170">
    <property type="entry name" value="UPF0020"/>
    <property type="match status" value="1"/>
</dbReference>
<feature type="domain" description="RlmL ferredoxin-like" evidence="5">
    <location>
        <begin position="2"/>
        <end position="56"/>
    </location>
</feature>
<reference evidence="6 7" key="1">
    <citation type="submission" date="2017-05" db="EMBL/GenBank/DDBJ databases">
        <authorList>
            <person name="Varghese N."/>
            <person name="Submissions S."/>
        </authorList>
    </citation>
    <scope>NUCLEOTIDE SEQUENCE [LARGE SCALE GENOMIC DNA]</scope>
    <source>
        <strain evidence="6 7">DSM 16304</strain>
    </source>
</reference>
<dbReference type="Gene3D" id="3.40.50.150">
    <property type="entry name" value="Vaccinia Virus protein VP39"/>
    <property type="match status" value="1"/>
</dbReference>
<dbReference type="InterPro" id="IPR000241">
    <property type="entry name" value="RlmKL-like_Mtase"/>
</dbReference>
<dbReference type="CDD" id="cd11715">
    <property type="entry name" value="THUMP_AdoMetMT"/>
    <property type="match status" value="1"/>
</dbReference>
<evidence type="ECO:0000256" key="1">
    <source>
        <dbReference type="ARBA" id="ARBA00022603"/>
    </source>
</evidence>
<feature type="domain" description="Ribosomal RNA large subunit methyltransferase K/L-like methyltransferase" evidence="3">
    <location>
        <begin position="157"/>
        <end position="335"/>
    </location>
</feature>
<evidence type="ECO:0000256" key="2">
    <source>
        <dbReference type="ARBA" id="ARBA00022679"/>
    </source>
</evidence>
<evidence type="ECO:0000259" key="4">
    <source>
        <dbReference type="Pfam" id="PF02926"/>
    </source>
</evidence>
<dbReference type="GO" id="GO:0003723">
    <property type="term" value="F:RNA binding"/>
    <property type="evidence" value="ECO:0007669"/>
    <property type="project" value="InterPro"/>
</dbReference>
<dbReference type="Proteomes" id="UP000317315">
    <property type="component" value="Unassembled WGS sequence"/>
</dbReference>
<evidence type="ECO:0000259" key="5">
    <source>
        <dbReference type="Pfam" id="PF22020"/>
    </source>
</evidence>
<organism evidence="6 7">
    <name type="scientific">Balnearium lithotrophicum</name>
    <dbReference type="NCBI Taxonomy" id="223788"/>
    <lineage>
        <taxon>Bacteria</taxon>
        <taxon>Pseudomonadati</taxon>
        <taxon>Aquificota</taxon>
        <taxon>Aquificia</taxon>
        <taxon>Desulfurobacteriales</taxon>
        <taxon>Desulfurobacteriaceae</taxon>
        <taxon>Balnearium</taxon>
    </lineage>
</organism>
<dbReference type="GO" id="GO:0070043">
    <property type="term" value="F:rRNA (guanine-N7-)-methyltransferase activity"/>
    <property type="evidence" value="ECO:0007669"/>
    <property type="project" value="TreeGrafter"/>
</dbReference>
<dbReference type="SUPFAM" id="SSF53335">
    <property type="entry name" value="S-adenosyl-L-methionine-dependent methyltransferases"/>
    <property type="match status" value="1"/>
</dbReference>
<keyword evidence="2" id="KW-0808">Transferase</keyword>
<evidence type="ECO:0000259" key="3">
    <source>
        <dbReference type="Pfam" id="PF01170"/>
    </source>
</evidence>
<evidence type="ECO:0000313" key="6">
    <source>
        <dbReference type="EMBL" id="SMO72150.1"/>
    </source>
</evidence>
<sequence>MELFAVSQPGLEEVTRKELEDLGIEGKAVPGGVLFSGGLREIYLTNLWLRSATRVLLRLCSFRALHFAELVRKAKRCKWEKFISPNLPVKFRVTSRRSKLYHTKGIEERILRAIEERLGFEPRVARFEDEGTSIVVRVENNVFTISVNTSGAPLYKRGYRVVETEAPLRENIAAGVILMSNWRGEIPLIDPFCGSGTIPIEGALIASNTPPGKNRKFAFMEWKSFDEELWNELLEEAESKRKEINVPIMGFDIEPKAVEASLKNAEAAGVSKFVEFKNLSLPEIKMERVLIVTNPPYGVRLSERKLGEIYARFGEWVEKNFKYYSVYFLSPSRRLAERTLLNFELLTYLSNGGIRVGLYRASNFPTIMDRNYSEVQD</sequence>
<keyword evidence="7" id="KW-1185">Reference proteome</keyword>
<dbReference type="PROSITE" id="PS01261">
    <property type="entry name" value="UPF0020"/>
    <property type="match status" value="1"/>
</dbReference>
<proteinExistence type="predicted"/>
<gene>
    <name evidence="6" type="ORF">SAMN06269117_1224</name>
</gene>
<dbReference type="InterPro" id="IPR054170">
    <property type="entry name" value="RlmL_1st"/>
</dbReference>
<dbReference type="PROSITE" id="PS00092">
    <property type="entry name" value="N6_MTASE"/>
    <property type="match status" value="1"/>
</dbReference>
<dbReference type="Pfam" id="PF02926">
    <property type="entry name" value="THUMP"/>
    <property type="match status" value="1"/>
</dbReference>
<dbReference type="PANTHER" id="PTHR47313:SF1">
    <property type="entry name" value="RIBOSOMAL RNA LARGE SUBUNIT METHYLTRANSFERASE K_L"/>
    <property type="match status" value="1"/>
</dbReference>
<dbReference type="Gene3D" id="3.30.2130.30">
    <property type="match status" value="1"/>
</dbReference>
<feature type="domain" description="THUMP" evidence="4">
    <location>
        <begin position="67"/>
        <end position="147"/>
    </location>
</feature>
<dbReference type="EMBL" id="FXTM01000022">
    <property type="protein sequence ID" value="SMO72150.1"/>
    <property type="molecule type" value="Genomic_DNA"/>
</dbReference>
<dbReference type="GO" id="GO:0008990">
    <property type="term" value="F:rRNA (guanine-N2-)-methyltransferase activity"/>
    <property type="evidence" value="ECO:0007669"/>
    <property type="project" value="TreeGrafter"/>
</dbReference>
<dbReference type="OrthoDB" id="9809404at2"/>
<protein>
    <submittedName>
        <fullName evidence="6">Putative N6-adenine-specific DNA methylase</fullName>
    </submittedName>
</protein>
<evidence type="ECO:0000313" key="7">
    <source>
        <dbReference type="Proteomes" id="UP000317315"/>
    </source>
</evidence>
<dbReference type="InterPro" id="IPR053943">
    <property type="entry name" value="RlmKL-like_Mtase_CS"/>
</dbReference>
<dbReference type="Pfam" id="PF22020">
    <property type="entry name" value="RlmL_1st"/>
    <property type="match status" value="1"/>
</dbReference>
<dbReference type="PANTHER" id="PTHR47313">
    <property type="entry name" value="RIBOSOMAL RNA LARGE SUBUNIT METHYLTRANSFERASE K/L"/>
    <property type="match status" value="1"/>
</dbReference>
<dbReference type="InterPro" id="IPR004114">
    <property type="entry name" value="THUMP_dom"/>
</dbReference>
<keyword evidence="1 6" id="KW-0489">Methyltransferase</keyword>
<dbReference type="AlphaFoldDB" id="A0A521DMI0"/>